<dbReference type="OrthoDB" id="2011769at2759"/>
<keyword evidence="5 12" id="KW-0547">Nucleotide-binding</keyword>
<feature type="binding site" evidence="12">
    <location>
        <position position="32"/>
    </location>
    <ligand>
        <name>GTP</name>
        <dbReference type="ChEBI" id="CHEBI:37565"/>
    </ligand>
</feature>
<evidence type="ECO:0000313" key="17">
    <source>
        <dbReference type="Proteomes" id="UP001165080"/>
    </source>
</evidence>
<feature type="binding site" evidence="14">
    <location>
        <position position="51"/>
    </location>
    <ligand>
        <name>Mg(2+)</name>
        <dbReference type="ChEBI" id="CHEBI:18420"/>
    </ligand>
</feature>
<keyword evidence="11" id="KW-0479">Metal-binding</keyword>
<evidence type="ECO:0000256" key="12">
    <source>
        <dbReference type="PIRSR" id="PIRSR606687-2"/>
    </source>
</evidence>
<dbReference type="GO" id="GO:0005525">
    <property type="term" value="F:GTP binding"/>
    <property type="evidence" value="ECO:0007669"/>
    <property type="project" value="UniProtKB-KW"/>
</dbReference>
<dbReference type="PROSITE" id="PS51417">
    <property type="entry name" value="ARF"/>
    <property type="match status" value="1"/>
</dbReference>
<evidence type="ECO:0000256" key="7">
    <source>
        <dbReference type="ARBA" id="ARBA00022892"/>
    </source>
</evidence>
<feature type="binding site" evidence="12">
    <location>
        <position position="33"/>
    </location>
    <ligand>
        <name>GTP</name>
        <dbReference type="ChEBI" id="CHEBI:37565"/>
    </ligand>
</feature>
<dbReference type="EMBL" id="BRXU01000005">
    <property type="protein sequence ID" value="GLC52112.1"/>
    <property type="molecule type" value="Genomic_DNA"/>
</dbReference>
<protein>
    <submittedName>
        <fullName evidence="16">Uncharacterized protein</fullName>
    </submittedName>
</protein>
<feature type="binding site" evidence="14">
    <location>
        <position position="34"/>
    </location>
    <ligand>
        <name>Mg(2+)</name>
        <dbReference type="ChEBI" id="CHEBI:18420"/>
    </ligand>
</feature>
<evidence type="ECO:0000256" key="3">
    <source>
        <dbReference type="ARBA" id="ARBA00007507"/>
    </source>
</evidence>
<feature type="binding site" evidence="13">
    <location>
        <position position="77"/>
    </location>
    <ligand>
        <name>GTP</name>
        <dbReference type="ChEBI" id="CHEBI:37565"/>
    </ligand>
</feature>
<feature type="binding site" evidence="11">
    <location>
        <position position="29"/>
    </location>
    <ligand>
        <name>Mg(2+)</name>
        <dbReference type="ChEBI" id="CHEBI:18420"/>
    </ligand>
</feature>
<dbReference type="PANTHER" id="PTHR45684">
    <property type="entry name" value="RE74312P"/>
    <property type="match status" value="1"/>
</dbReference>
<feature type="binding site" evidence="12">
    <location>
        <position position="35"/>
    </location>
    <ligand>
        <name>GTP</name>
        <dbReference type="ChEBI" id="CHEBI:37565"/>
    </ligand>
</feature>
<dbReference type="GO" id="GO:0005794">
    <property type="term" value="C:Golgi apparatus"/>
    <property type="evidence" value="ECO:0007669"/>
    <property type="project" value="UniProtKB-SubCell"/>
</dbReference>
<evidence type="ECO:0000256" key="8">
    <source>
        <dbReference type="ARBA" id="ARBA00022927"/>
    </source>
</evidence>
<dbReference type="InterPro" id="IPR027417">
    <property type="entry name" value="P-loop_NTPase"/>
</dbReference>
<feature type="binding site" evidence="12">
    <location>
        <position position="203"/>
    </location>
    <ligand>
        <name>GTP</name>
        <dbReference type="ChEBI" id="CHEBI:37565"/>
    </ligand>
</feature>
<dbReference type="NCBIfam" id="TIGR00231">
    <property type="entry name" value="small_GTP"/>
    <property type="match status" value="1"/>
</dbReference>
<feature type="binding site" evidence="12">
    <location>
        <position position="136"/>
    </location>
    <ligand>
        <name>GTP</name>
        <dbReference type="ChEBI" id="CHEBI:37565"/>
    </ligand>
</feature>
<evidence type="ECO:0000256" key="2">
    <source>
        <dbReference type="ARBA" id="ARBA00004555"/>
    </source>
</evidence>
<dbReference type="GO" id="GO:0006886">
    <property type="term" value="P:intracellular protein transport"/>
    <property type="evidence" value="ECO:0007669"/>
    <property type="project" value="InterPro"/>
</dbReference>
<comment type="subcellular location">
    <subcellularLocation>
        <location evidence="1">Endoplasmic reticulum</location>
    </subcellularLocation>
    <subcellularLocation>
        <location evidence="2">Golgi apparatus</location>
    </subcellularLocation>
</comment>
<feature type="binding site" evidence="12">
    <location>
        <position position="134"/>
    </location>
    <ligand>
        <name>GTP</name>
        <dbReference type="ChEBI" id="CHEBI:37565"/>
    </ligand>
</feature>
<dbReference type="SMART" id="SM00178">
    <property type="entry name" value="SAR"/>
    <property type="match status" value="1"/>
</dbReference>
<dbReference type="AlphaFoldDB" id="A0A9W6BH86"/>
<feature type="binding site" evidence="12">
    <location>
        <position position="34"/>
    </location>
    <ligand>
        <name>GTP</name>
        <dbReference type="ChEBI" id="CHEBI:37565"/>
    </ligand>
</feature>
<keyword evidence="9 15" id="KW-0333">Golgi apparatus</keyword>
<dbReference type="PRINTS" id="PR00328">
    <property type="entry name" value="SAR1GTPBP"/>
</dbReference>
<dbReference type="SUPFAM" id="SSF52540">
    <property type="entry name" value="P-loop containing nucleoside triphosphate hydrolases"/>
    <property type="match status" value="1"/>
</dbReference>
<dbReference type="GO" id="GO:0016192">
    <property type="term" value="P:vesicle-mediated transport"/>
    <property type="evidence" value="ECO:0007669"/>
    <property type="project" value="UniProtKB-KW"/>
</dbReference>
<dbReference type="GO" id="GO:0003924">
    <property type="term" value="F:GTPase activity"/>
    <property type="evidence" value="ECO:0007669"/>
    <property type="project" value="InterPro"/>
</dbReference>
<comment type="similarity">
    <text evidence="3 15">Belongs to the small GTPase superfamily. SAR1 family.</text>
</comment>
<evidence type="ECO:0000256" key="13">
    <source>
        <dbReference type="PIRSR" id="PIRSR606689-1"/>
    </source>
</evidence>
<dbReference type="Gene3D" id="3.40.50.300">
    <property type="entry name" value="P-loop containing nucleotide triphosphate hydrolases"/>
    <property type="match status" value="1"/>
</dbReference>
<feature type="binding site" evidence="12">
    <location>
        <position position="30"/>
    </location>
    <ligand>
        <name>GTP</name>
        <dbReference type="ChEBI" id="CHEBI:37565"/>
    </ligand>
</feature>
<evidence type="ECO:0000256" key="6">
    <source>
        <dbReference type="ARBA" id="ARBA00022824"/>
    </source>
</evidence>
<dbReference type="Pfam" id="PF00025">
    <property type="entry name" value="Arf"/>
    <property type="match status" value="1"/>
</dbReference>
<dbReference type="SMART" id="SM00177">
    <property type="entry name" value="ARF"/>
    <property type="match status" value="1"/>
</dbReference>
<gene>
    <name evidence="16" type="primary">PLEST003875</name>
    <name evidence="16" type="ORF">PLESTB_000584000</name>
</gene>
<feature type="binding site" evidence="13">
    <location>
        <begin position="133"/>
        <end position="136"/>
    </location>
    <ligand>
        <name>GTP</name>
        <dbReference type="ChEBI" id="CHEBI:37565"/>
    </ligand>
</feature>
<accession>A0A9W6BH86</accession>
<keyword evidence="10 13" id="KW-0342">GTP-binding</keyword>
<evidence type="ECO:0000256" key="11">
    <source>
        <dbReference type="PIRSR" id="PIRSR606687-1"/>
    </source>
</evidence>
<evidence type="ECO:0000256" key="10">
    <source>
        <dbReference type="ARBA" id="ARBA00023134"/>
    </source>
</evidence>
<dbReference type="InterPro" id="IPR006689">
    <property type="entry name" value="Small_GTPase_ARF/SAR"/>
</dbReference>
<evidence type="ECO:0000256" key="1">
    <source>
        <dbReference type="ARBA" id="ARBA00004240"/>
    </source>
</evidence>
<feature type="binding site" evidence="12">
    <location>
        <position position="204"/>
    </location>
    <ligand>
        <name>GTP</name>
        <dbReference type="ChEBI" id="CHEBI:37565"/>
    </ligand>
</feature>
<evidence type="ECO:0000256" key="4">
    <source>
        <dbReference type="ARBA" id="ARBA00022448"/>
    </source>
</evidence>
<dbReference type="CDD" id="cd00879">
    <property type="entry name" value="Sar1"/>
    <property type="match status" value="1"/>
</dbReference>
<name>A0A9W6BH86_9CHLO</name>
<reference evidence="16 17" key="1">
    <citation type="journal article" date="2023" name="Commun. Biol.">
        <title>Reorganization of the ancestral sex-determining regions during the evolution of trioecy in Pleodorina starrii.</title>
        <authorList>
            <person name="Takahashi K."/>
            <person name="Suzuki S."/>
            <person name="Kawai-Toyooka H."/>
            <person name="Yamamoto K."/>
            <person name="Hamaji T."/>
            <person name="Ootsuki R."/>
            <person name="Yamaguchi H."/>
            <person name="Kawachi M."/>
            <person name="Higashiyama T."/>
            <person name="Nozaki H."/>
        </authorList>
    </citation>
    <scope>NUCLEOTIDE SEQUENCE [LARGE SCALE GENOMIC DNA]</scope>
    <source>
        <strain evidence="16 17">NIES-4479</strain>
    </source>
</reference>
<keyword evidence="4 15" id="KW-0813">Transport</keyword>
<dbReference type="PROSITE" id="PS51422">
    <property type="entry name" value="SAR1"/>
    <property type="match status" value="1"/>
</dbReference>
<dbReference type="GO" id="GO:0046872">
    <property type="term" value="F:metal ion binding"/>
    <property type="evidence" value="ECO:0007669"/>
    <property type="project" value="UniProtKB-KW"/>
</dbReference>
<keyword evidence="6 15" id="KW-0256">Endoplasmic reticulum</keyword>
<comment type="caution">
    <text evidence="16">The sequence shown here is derived from an EMBL/GenBank/DDBJ whole genome shotgun (WGS) entry which is preliminary data.</text>
</comment>
<dbReference type="InterPro" id="IPR006687">
    <property type="entry name" value="Small_GTPase_SAR1"/>
</dbReference>
<keyword evidence="11" id="KW-0460">Magnesium</keyword>
<evidence type="ECO:0000256" key="5">
    <source>
        <dbReference type="ARBA" id="ARBA00022741"/>
    </source>
</evidence>
<sequence length="221" mass="23898">MVLSNWFSKLLGFLGLQHKSAKILFLGLDNAGKTTLLHVLRDDRVAQHQPTQYPTSEEIHLPSTCGSIVLRAFDLGGHRLVRSVWRDYFPRVDGVVFLLDSTDRERLPEAATELTALLREPCLADVPFLVLGNKIDLPGAASEGELRNWLGLPPPPAAAAGSSGAKLGSWGRLAAFFGGPAGARQGGGGGGGERPVELFMCSVLRRMGFGEGFRWLSQHIK</sequence>
<keyword evidence="17" id="KW-1185">Reference proteome</keyword>
<dbReference type="GO" id="GO:0005783">
    <property type="term" value="C:endoplasmic reticulum"/>
    <property type="evidence" value="ECO:0007669"/>
    <property type="project" value="UniProtKB-SubCell"/>
</dbReference>
<feature type="binding site" evidence="12">
    <location>
        <position position="133"/>
    </location>
    <ligand>
        <name>GTP</name>
        <dbReference type="ChEBI" id="CHEBI:37565"/>
    </ligand>
</feature>
<evidence type="ECO:0000313" key="16">
    <source>
        <dbReference type="EMBL" id="GLC52112.1"/>
    </source>
</evidence>
<evidence type="ECO:0000256" key="14">
    <source>
        <dbReference type="PIRSR" id="PIRSR606689-2"/>
    </source>
</evidence>
<dbReference type="Proteomes" id="UP001165080">
    <property type="component" value="Unassembled WGS sequence"/>
</dbReference>
<proteinExistence type="inferred from homology"/>
<keyword evidence="7 15" id="KW-0931">ER-Golgi transport</keyword>
<evidence type="ECO:0000256" key="9">
    <source>
        <dbReference type="ARBA" id="ARBA00023034"/>
    </source>
</evidence>
<keyword evidence="8 15" id="KW-0653">Protein transport</keyword>
<dbReference type="InterPro" id="IPR005225">
    <property type="entry name" value="Small_GTP-bd"/>
</dbReference>
<organism evidence="16 17">
    <name type="scientific">Pleodorina starrii</name>
    <dbReference type="NCBI Taxonomy" id="330485"/>
    <lineage>
        <taxon>Eukaryota</taxon>
        <taxon>Viridiplantae</taxon>
        <taxon>Chlorophyta</taxon>
        <taxon>core chlorophytes</taxon>
        <taxon>Chlorophyceae</taxon>
        <taxon>CS clade</taxon>
        <taxon>Chlamydomonadales</taxon>
        <taxon>Volvocaceae</taxon>
        <taxon>Pleodorina</taxon>
    </lineage>
</organism>
<feature type="binding site" evidence="13">
    <location>
        <begin position="27"/>
        <end position="34"/>
    </location>
    <ligand>
        <name>GTP</name>
        <dbReference type="ChEBI" id="CHEBI:37565"/>
    </ligand>
</feature>
<evidence type="ECO:0000256" key="15">
    <source>
        <dbReference type="RuleBase" id="RU003926"/>
    </source>
</evidence>